<evidence type="ECO:0008006" key="3">
    <source>
        <dbReference type="Google" id="ProtNLM"/>
    </source>
</evidence>
<accession>A0ABT3ZU33</accession>
<dbReference type="Proteomes" id="UP001082899">
    <property type="component" value="Unassembled WGS sequence"/>
</dbReference>
<name>A0ABT3ZU33_9BURK</name>
<protein>
    <recommendedName>
        <fullName evidence="3">Transposase</fullName>
    </recommendedName>
</protein>
<gene>
    <name evidence="1" type="ORF">OVY01_22830</name>
</gene>
<dbReference type="EMBL" id="JAPMXC010000024">
    <property type="protein sequence ID" value="MCY0389977.1"/>
    <property type="molecule type" value="Genomic_DNA"/>
</dbReference>
<feature type="non-terminal residue" evidence="1">
    <location>
        <position position="1"/>
    </location>
</feature>
<keyword evidence="2" id="KW-1185">Reference proteome</keyword>
<reference evidence="1" key="1">
    <citation type="submission" date="2022-11" db="EMBL/GenBank/DDBJ databases">
        <title>Robbsia betulipollinis sp. nov., isolated from pollen of birch (Betula pendula).</title>
        <authorList>
            <person name="Shi H."/>
            <person name="Ambika Manirajan B."/>
            <person name="Ratering S."/>
            <person name="Geissler-Plaum R."/>
            <person name="Schnell S."/>
        </authorList>
    </citation>
    <scope>NUCLEOTIDE SEQUENCE</scope>
    <source>
        <strain evidence="1">Bb-Pol-6</strain>
    </source>
</reference>
<evidence type="ECO:0000313" key="1">
    <source>
        <dbReference type="EMBL" id="MCY0389977.1"/>
    </source>
</evidence>
<comment type="caution">
    <text evidence="1">The sequence shown here is derived from an EMBL/GenBank/DDBJ whole genome shotgun (WGS) entry which is preliminary data.</text>
</comment>
<organism evidence="1 2">
    <name type="scientific">Robbsia betulipollinis</name>
    <dbReference type="NCBI Taxonomy" id="2981849"/>
    <lineage>
        <taxon>Bacteria</taxon>
        <taxon>Pseudomonadati</taxon>
        <taxon>Pseudomonadota</taxon>
        <taxon>Betaproteobacteria</taxon>
        <taxon>Burkholderiales</taxon>
        <taxon>Burkholderiaceae</taxon>
        <taxon>Robbsia</taxon>
    </lineage>
</organism>
<evidence type="ECO:0000313" key="2">
    <source>
        <dbReference type="Proteomes" id="UP001082899"/>
    </source>
</evidence>
<proteinExistence type="predicted"/>
<sequence length="89" mass="9921">SHGMNPNVLRRWIKEIDSAKALPQVLEQRAVDVQSAFVTLPIPVAIPQIRAAEPADVRIEIQRKGAVVSIMWPAARLSESAAWVRELTR</sequence>